<evidence type="ECO:0000256" key="7">
    <source>
        <dbReference type="ARBA" id="ARBA00022989"/>
    </source>
</evidence>
<evidence type="ECO:0000256" key="3">
    <source>
        <dbReference type="ARBA" id="ARBA00022692"/>
    </source>
</evidence>
<dbReference type="GO" id="GO:0005524">
    <property type="term" value="F:ATP binding"/>
    <property type="evidence" value="ECO:0007669"/>
    <property type="project" value="UniProtKB-KW"/>
</dbReference>
<dbReference type="InterPro" id="IPR050173">
    <property type="entry name" value="ABC_transporter_C-like"/>
</dbReference>
<protein>
    <recommendedName>
        <fullName evidence="10">ABC transmembrane type-1 domain-containing protein</fullName>
    </recommendedName>
</protein>
<name>A0A9J6FDP0_HAELO</name>
<keyword evidence="12" id="KW-1185">Reference proteome</keyword>
<comment type="subcellular location">
    <subcellularLocation>
        <location evidence="1">Endomembrane system</location>
        <topology evidence="1">Multi-pass membrane protein</topology>
    </subcellularLocation>
</comment>
<evidence type="ECO:0000256" key="5">
    <source>
        <dbReference type="ARBA" id="ARBA00022741"/>
    </source>
</evidence>
<dbReference type="SUPFAM" id="SSF90123">
    <property type="entry name" value="ABC transporter transmembrane region"/>
    <property type="match status" value="1"/>
</dbReference>
<feature type="transmembrane region" description="Helical" evidence="9">
    <location>
        <begin position="16"/>
        <end position="37"/>
    </location>
</feature>
<evidence type="ECO:0000256" key="9">
    <source>
        <dbReference type="SAM" id="Phobius"/>
    </source>
</evidence>
<dbReference type="PANTHER" id="PTHR24223:SF443">
    <property type="entry name" value="MULTIDRUG-RESISTANCE LIKE PROTEIN 1, ISOFORM I"/>
    <property type="match status" value="1"/>
</dbReference>
<dbReference type="Gene3D" id="1.20.1560.10">
    <property type="entry name" value="ABC transporter type 1, transmembrane domain"/>
    <property type="match status" value="1"/>
</dbReference>
<feature type="transmembrane region" description="Helical" evidence="9">
    <location>
        <begin position="242"/>
        <end position="265"/>
    </location>
</feature>
<proteinExistence type="predicted"/>
<feature type="transmembrane region" description="Helical" evidence="9">
    <location>
        <begin position="49"/>
        <end position="69"/>
    </location>
</feature>
<dbReference type="AlphaFoldDB" id="A0A9J6FDP0"/>
<organism evidence="11 12">
    <name type="scientific">Haemaphysalis longicornis</name>
    <name type="common">Bush tick</name>
    <dbReference type="NCBI Taxonomy" id="44386"/>
    <lineage>
        <taxon>Eukaryota</taxon>
        <taxon>Metazoa</taxon>
        <taxon>Ecdysozoa</taxon>
        <taxon>Arthropoda</taxon>
        <taxon>Chelicerata</taxon>
        <taxon>Arachnida</taxon>
        <taxon>Acari</taxon>
        <taxon>Parasitiformes</taxon>
        <taxon>Ixodida</taxon>
        <taxon>Ixodoidea</taxon>
        <taxon>Ixodidae</taxon>
        <taxon>Haemaphysalinae</taxon>
        <taxon>Haemaphysalis</taxon>
    </lineage>
</organism>
<dbReference type="OrthoDB" id="6500615at2759"/>
<dbReference type="InterPro" id="IPR011527">
    <property type="entry name" value="ABC1_TM_dom"/>
</dbReference>
<keyword evidence="3 9" id="KW-0812">Transmembrane</keyword>
<gene>
    <name evidence="11" type="ORF">HPB48_008476</name>
</gene>
<keyword evidence="4" id="KW-0677">Repeat</keyword>
<dbReference type="InterPro" id="IPR036640">
    <property type="entry name" value="ABC1_TM_sf"/>
</dbReference>
<evidence type="ECO:0000259" key="10">
    <source>
        <dbReference type="PROSITE" id="PS50929"/>
    </source>
</evidence>
<dbReference type="PROSITE" id="PS50929">
    <property type="entry name" value="ABC_TM1F"/>
    <property type="match status" value="1"/>
</dbReference>
<evidence type="ECO:0000256" key="2">
    <source>
        <dbReference type="ARBA" id="ARBA00022448"/>
    </source>
</evidence>
<accession>A0A9J6FDP0</accession>
<dbReference type="GO" id="GO:0140359">
    <property type="term" value="F:ABC-type transporter activity"/>
    <property type="evidence" value="ECO:0007669"/>
    <property type="project" value="InterPro"/>
</dbReference>
<evidence type="ECO:0000313" key="12">
    <source>
        <dbReference type="Proteomes" id="UP000821853"/>
    </source>
</evidence>
<feature type="domain" description="ABC transmembrane type-1" evidence="10">
    <location>
        <begin position="178"/>
        <end position="342"/>
    </location>
</feature>
<evidence type="ECO:0000313" key="11">
    <source>
        <dbReference type="EMBL" id="KAH9364286.1"/>
    </source>
</evidence>
<comment type="caution">
    <text evidence="11">The sequence shown here is derived from an EMBL/GenBank/DDBJ whole genome shotgun (WGS) entry which is preliminary data.</text>
</comment>
<sequence length="350" mass="38951">MENTVYFQARFSTPRVVISVVLKWIALVSLLLAWPELRQRTLPNTRIKCFSLLDVTYLLGLAFVSLVRFKNGQAVSGFIWAVLGLLCTAGVADFAGRYRALHFVEHVIRSGALVLHMKNVILLGKVEQRDLPLSSQRMKCAPLARDVCNRLERVQECTCAFAWGTESAAFSSEQSTGRQVVLRRMVRLSPRALSRNPSGHVLALLSGDCLQVCIACTQFPLPITGVVVLPFTIYLLGERVGAGSALFTAIWPAIAIALIWPATVLQDRLWDRVLSLRDERLKQTTDLLTSVRLLKMYAWEDAFGSIISRLREKEEEACHRANVLDGLVDSVYTSSASIVSALRPVINYSC</sequence>
<keyword evidence="6" id="KW-0067">ATP-binding</keyword>
<keyword evidence="8 9" id="KW-0472">Membrane</keyword>
<feature type="transmembrane region" description="Helical" evidence="9">
    <location>
        <begin position="75"/>
        <end position="95"/>
    </location>
</feature>
<dbReference type="GO" id="GO:0016020">
    <property type="term" value="C:membrane"/>
    <property type="evidence" value="ECO:0007669"/>
    <property type="project" value="InterPro"/>
</dbReference>
<feature type="transmembrane region" description="Helical" evidence="9">
    <location>
        <begin position="212"/>
        <end position="236"/>
    </location>
</feature>
<dbReference type="Proteomes" id="UP000821853">
    <property type="component" value="Chromosome 10"/>
</dbReference>
<dbReference type="EMBL" id="JABSTR010000002">
    <property type="protein sequence ID" value="KAH9364286.1"/>
    <property type="molecule type" value="Genomic_DNA"/>
</dbReference>
<reference evidence="11 12" key="1">
    <citation type="journal article" date="2020" name="Cell">
        <title>Large-Scale Comparative Analyses of Tick Genomes Elucidate Their Genetic Diversity and Vector Capacities.</title>
        <authorList>
            <consortium name="Tick Genome and Microbiome Consortium (TIGMIC)"/>
            <person name="Jia N."/>
            <person name="Wang J."/>
            <person name="Shi W."/>
            <person name="Du L."/>
            <person name="Sun Y."/>
            <person name="Zhan W."/>
            <person name="Jiang J.F."/>
            <person name="Wang Q."/>
            <person name="Zhang B."/>
            <person name="Ji P."/>
            <person name="Bell-Sakyi L."/>
            <person name="Cui X.M."/>
            <person name="Yuan T.T."/>
            <person name="Jiang B.G."/>
            <person name="Yang W.F."/>
            <person name="Lam T.T."/>
            <person name="Chang Q.C."/>
            <person name="Ding S.J."/>
            <person name="Wang X.J."/>
            <person name="Zhu J.G."/>
            <person name="Ruan X.D."/>
            <person name="Zhao L."/>
            <person name="Wei J.T."/>
            <person name="Ye R.Z."/>
            <person name="Que T.C."/>
            <person name="Du C.H."/>
            <person name="Zhou Y.H."/>
            <person name="Cheng J.X."/>
            <person name="Dai P.F."/>
            <person name="Guo W.B."/>
            <person name="Han X.H."/>
            <person name="Huang E.J."/>
            <person name="Li L.F."/>
            <person name="Wei W."/>
            <person name="Gao Y.C."/>
            <person name="Liu J.Z."/>
            <person name="Shao H.Z."/>
            <person name="Wang X."/>
            <person name="Wang C.C."/>
            <person name="Yang T.C."/>
            <person name="Huo Q.B."/>
            <person name="Li W."/>
            <person name="Chen H.Y."/>
            <person name="Chen S.E."/>
            <person name="Zhou L.G."/>
            <person name="Ni X.B."/>
            <person name="Tian J.H."/>
            <person name="Sheng Y."/>
            <person name="Liu T."/>
            <person name="Pan Y.S."/>
            <person name="Xia L.Y."/>
            <person name="Li J."/>
            <person name="Zhao F."/>
            <person name="Cao W.C."/>
        </authorList>
    </citation>
    <scope>NUCLEOTIDE SEQUENCE [LARGE SCALE GENOMIC DNA]</scope>
    <source>
        <strain evidence="11">HaeL-2018</strain>
    </source>
</reference>
<dbReference type="Pfam" id="PF00664">
    <property type="entry name" value="ABC_membrane"/>
    <property type="match status" value="1"/>
</dbReference>
<dbReference type="GO" id="GO:0012505">
    <property type="term" value="C:endomembrane system"/>
    <property type="evidence" value="ECO:0007669"/>
    <property type="project" value="UniProtKB-SubCell"/>
</dbReference>
<keyword evidence="2" id="KW-0813">Transport</keyword>
<dbReference type="VEuPathDB" id="VectorBase:HLOH_056635"/>
<keyword evidence="7 9" id="KW-1133">Transmembrane helix</keyword>
<keyword evidence="5" id="KW-0547">Nucleotide-binding</keyword>
<dbReference type="PANTHER" id="PTHR24223">
    <property type="entry name" value="ATP-BINDING CASSETTE SUB-FAMILY C"/>
    <property type="match status" value="1"/>
</dbReference>
<evidence type="ECO:0000256" key="1">
    <source>
        <dbReference type="ARBA" id="ARBA00004127"/>
    </source>
</evidence>
<evidence type="ECO:0000256" key="6">
    <source>
        <dbReference type="ARBA" id="ARBA00022840"/>
    </source>
</evidence>
<evidence type="ECO:0000256" key="8">
    <source>
        <dbReference type="ARBA" id="ARBA00023136"/>
    </source>
</evidence>
<evidence type="ECO:0000256" key="4">
    <source>
        <dbReference type="ARBA" id="ARBA00022737"/>
    </source>
</evidence>